<dbReference type="SUPFAM" id="SSF51735">
    <property type="entry name" value="NAD(P)-binding Rossmann-fold domains"/>
    <property type="match status" value="1"/>
</dbReference>
<evidence type="ECO:0000256" key="2">
    <source>
        <dbReference type="SAM" id="MobiDB-lite"/>
    </source>
</evidence>
<protein>
    <submittedName>
        <fullName evidence="3">Uncharacterized protein</fullName>
    </submittedName>
</protein>
<dbReference type="InterPro" id="IPR036291">
    <property type="entry name" value="NAD(P)-bd_dom_sf"/>
</dbReference>
<comment type="similarity">
    <text evidence="1">Belongs to the short-chain dehydrogenases/reductases (SDR) family.</text>
</comment>
<accession>A0ABC9GDX2</accession>
<sequence>MEVRCRRLEGKVAVVTAYTQGIGLAIAERLRRRPPPRPVCPFVLLNSAAEEHGRGGGGAQGKGDHRVRGPSATSPTPGRGSAGTSSTPPSRSGKVLFNLRSKGLNTSSLVLPVSTENFGHIGILVSNAAANPNVDGILEMKEAVLDKLSDFNVKASILLLQMLLPTYGRGHASVLLFLQLVVTVQNQDWKRTCVTKAALFGLTKRKELTDRNPLKRLGSVECMAAAAAFLASDDASFITAETICCCWRDQGCNNLD</sequence>
<dbReference type="PANTHER" id="PTHR43943:SF2">
    <property type="entry name" value="DEHYDROGENASE_REDUCTASE 4"/>
    <property type="match status" value="1"/>
</dbReference>
<dbReference type="Gene3D" id="3.40.50.720">
    <property type="entry name" value="NAD(P)-binding Rossmann-like Domain"/>
    <property type="match status" value="2"/>
</dbReference>
<feature type="compositionally biased region" description="Polar residues" evidence="2">
    <location>
        <begin position="71"/>
        <end position="90"/>
    </location>
</feature>
<dbReference type="EMBL" id="OZ075118">
    <property type="protein sequence ID" value="CAL5091441.1"/>
    <property type="molecule type" value="Genomic_DNA"/>
</dbReference>
<dbReference type="PANTHER" id="PTHR43943">
    <property type="entry name" value="DEHYDROGENASE/REDUCTASE (SDR FAMILY) MEMBER 4"/>
    <property type="match status" value="1"/>
</dbReference>
<dbReference type="AlphaFoldDB" id="A0ABC9GDX2"/>
<gene>
    <name evidence="3" type="ORF">URODEC1_LOCUS114372</name>
</gene>
<name>A0ABC9GDX2_9POAL</name>
<keyword evidence="4" id="KW-1185">Reference proteome</keyword>
<evidence type="ECO:0000256" key="1">
    <source>
        <dbReference type="ARBA" id="ARBA00006484"/>
    </source>
</evidence>
<evidence type="ECO:0000313" key="4">
    <source>
        <dbReference type="Proteomes" id="UP001497457"/>
    </source>
</evidence>
<dbReference type="PRINTS" id="PR00081">
    <property type="entry name" value="GDHRDH"/>
</dbReference>
<proteinExistence type="inferred from homology"/>
<dbReference type="Pfam" id="PF13561">
    <property type="entry name" value="adh_short_C2"/>
    <property type="match status" value="1"/>
</dbReference>
<dbReference type="Proteomes" id="UP001497457">
    <property type="component" value="Chromosome 8b"/>
</dbReference>
<organism evidence="3 4">
    <name type="scientific">Urochloa decumbens</name>
    <dbReference type="NCBI Taxonomy" id="240449"/>
    <lineage>
        <taxon>Eukaryota</taxon>
        <taxon>Viridiplantae</taxon>
        <taxon>Streptophyta</taxon>
        <taxon>Embryophyta</taxon>
        <taxon>Tracheophyta</taxon>
        <taxon>Spermatophyta</taxon>
        <taxon>Magnoliopsida</taxon>
        <taxon>Liliopsida</taxon>
        <taxon>Poales</taxon>
        <taxon>Poaceae</taxon>
        <taxon>PACMAD clade</taxon>
        <taxon>Panicoideae</taxon>
        <taxon>Panicodae</taxon>
        <taxon>Paniceae</taxon>
        <taxon>Melinidinae</taxon>
        <taxon>Urochloa</taxon>
    </lineage>
</organism>
<reference evidence="3" key="1">
    <citation type="submission" date="2024-10" db="EMBL/GenBank/DDBJ databases">
        <authorList>
            <person name="Ryan C."/>
        </authorList>
    </citation>
    <scope>NUCLEOTIDE SEQUENCE [LARGE SCALE GENOMIC DNA]</scope>
</reference>
<evidence type="ECO:0000313" key="3">
    <source>
        <dbReference type="EMBL" id="CAL5091441.1"/>
    </source>
</evidence>
<dbReference type="InterPro" id="IPR002347">
    <property type="entry name" value="SDR_fam"/>
</dbReference>
<feature type="region of interest" description="Disordered" evidence="2">
    <location>
        <begin position="51"/>
        <end position="95"/>
    </location>
</feature>